<dbReference type="Pfam" id="PF18931">
    <property type="entry name" value="DUF5680"/>
    <property type="match status" value="1"/>
</dbReference>
<proteinExistence type="predicted"/>
<dbReference type="InterPro" id="IPR043735">
    <property type="entry name" value="DUF5680"/>
</dbReference>
<dbReference type="RefSeq" id="WP_305993041.1">
    <property type="nucleotide sequence ID" value="NZ_JAVAMP010000009.1"/>
</dbReference>
<sequence>MEMNNNDLLIFLVKAKKETYASGTGQFSTSALLEGSHQLEYEQGDYLYRDIYYGSHFFVGQEIVYFKGKPIWSMSYAGGTTIELDQETLEFFPKFHKKAMRQISERNPFRGPNEFYEEEYTYTDKHEGDIERFTGIEKILQSDLEIYQLNYTGGLIHR</sequence>
<reference evidence="2 3" key="1">
    <citation type="submission" date="2023-08" db="EMBL/GenBank/DDBJ databases">
        <authorList>
            <person name="Park J.-S."/>
        </authorList>
    </citation>
    <scope>NUCLEOTIDE SEQUENCE [LARGE SCALE GENOMIC DNA]</scope>
    <source>
        <strain evidence="2 3">2205SS18-9</strain>
    </source>
</reference>
<dbReference type="Proteomes" id="UP001231941">
    <property type="component" value="Unassembled WGS sequence"/>
</dbReference>
<comment type="caution">
    <text evidence="2">The sequence shown here is derived from an EMBL/GenBank/DDBJ whole genome shotgun (WGS) entry which is preliminary data.</text>
</comment>
<name>A0ABT9J2R3_9BACL</name>
<accession>A0ABT9J2R3</accession>
<gene>
    <name evidence="2" type="ORF">Q5Y73_16600</name>
</gene>
<evidence type="ECO:0000313" key="3">
    <source>
        <dbReference type="Proteomes" id="UP001231941"/>
    </source>
</evidence>
<organism evidence="2 3">
    <name type="scientific">Chengkuizengella axinellae</name>
    <dbReference type="NCBI Taxonomy" id="3064388"/>
    <lineage>
        <taxon>Bacteria</taxon>
        <taxon>Bacillati</taxon>
        <taxon>Bacillota</taxon>
        <taxon>Bacilli</taxon>
        <taxon>Bacillales</taxon>
        <taxon>Paenibacillaceae</taxon>
        <taxon>Chengkuizengella</taxon>
    </lineage>
</organism>
<feature type="domain" description="DUF5680" evidence="1">
    <location>
        <begin position="50"/>
        <end position="156"/>
    </location>
</feature>
<evidence type="ECO:0000313" key="2">
    <source>
        <dbReference type="EMBL" id="MDP5275732.1"/>
    </source>
</evidence>
<evidence type="ECO:0000259" key="1">
    <source>
        <dbReference type="Pfam" id="PF18931"/>
    </source>
</evidence>
<dbReference type="EMBL" id="JAVAMP010000009">
    <property type="protein sequence ID" value="MDP5275732.1"/>
    <property type="molecule type" value="Genomic_DNA"/>
</dbReference>
<protein>
    <submittedName>
        <fullName evidence="2">DUF5680 domain-containing protein</fullName>
    </submittedName>
</protein>
<keyword evidence="3" id="KW-1185">Reference proteome</keyword>